<dbReference type="InterPro" id="IPR000909">
    <property type="entry name" value="PLipase_C_PInositol-sp_X_dom"/>
</dbReference>
<evidence type="ECO:0000313" key="3">
    <source>
        <dbReference type="EMBL" id="QHU14828.1"/>
    </source>
</evidence>
<dbReference type="GO" id="GO:0004435">
    <property type="term" value="F:phosphatidylinositol-4,5-bisphosphate phospholipase C activity"/>
    <property type="evidence" value="ECO:0007669"/>
    <property type="project" value="InterPro"/>
</dbReference>
<keyword evidence="1" id="KW-1133">Transmembrane helix</keyword>
<dbReference type="EMBL" id="MN740847">
    <property type="protein sequence ID" value="QHU14828.1"/>
    <property type="molecule type" value="Genomic_DNA"/>
</dbReference>
<dbReference type="PROSITE" id="PS50007">
    <property type="entry name" value="PIPLC_X_DOMAIN"/>
    <property type="match status" value="1"/>
</dbReference>
<dbReference type="InterPro" id="IPR017946">
    <property type="entry name" value="PLC-like_Pdiesterase_TIM-brl"/>
</dbReference>
<reference evidence="3" key="1">
    <citation type="journal article" date="2020" name="Nature">
        <title>Giant virus diversity and host interactions through global metagenomics.</title>
        <authorList>
            <person name="Schulz F."/>
            <person name="Roux S."/>
            <person name="Paez-Espino D."/>
            <person name="Jungbluth S."/>
            <person name="Walsh D.A."/>
            <person name="Denef V.J."/>
            <person name="McMahon K.D."/>
            <person name="Konstantinidis K.T."/>
            <person name="Eloe-Fadrosh E.A."/>
            <person name="Kyrpides N.C."/>
            <person name="Woyke T."/>
        </authorList>
    </citation>
    <scope>NUCLEOTIDE SEQUENCE</scope>
    <source>
        <strain evidence="3">GVMAG-S-1102244-55</strain>
    </source>
</reference>
<feature type="transmembrane region" description="Helical" evidence="1">
    <location>
        <begin position="31"/>
        <end position="50"/>
    </location>
</feature>
<dbReference type="SUPFAM" id="SSF51695">
    <property type="entry name" value="PLC-like phosphodiesterases"/>
    <property type="match status" value="1"/>
</dbReference>
<organism evidence="3">
    <name type="scientific">viral metagenome</name>
    <dbReference type="NCBI Taxonomy" id="1070528"/>
    <lineage>
        <taxon>unclassified sequences</taxon>
        <taxon>metagenomes</taxon>
        <taxon>organismal metagenomes</taxon>
    </lineage>
</organism>
<feature type="domain" description="PI-PLC Y-box" evidence="2">
    <location>
        <begin position="284"/>
        <end position="370"/>
    </location>
</feature>
<dbReference type="Gene3D" id="3.20.20.190">
    <property type="entry name" value="Phosphatidylinositol (PI) phosphodiesterase"/>
    <property type="match status" value="1"/>
</dbReference>
<protein>
    <recommendedName>
        <fullName evidence="2">PI-PLC Y-box domain-containing protein</fullName>
    </recommendedName>
</protein>
<dbReference type="Pfam" id="PF00388">
    <property type="entry name" value="PI-PLC-X"/>
    <property type="match status" value="1"/>
</dbReference>
<keyword evidence="1" id="KW-0812">Transmembrane</keyword>
<proteinExistence type="predicted"/>
<dbReference type="GO" id="GO:0006629">
    <property type="term" value="P:lipid metabolic process"/>
    <property type="evidence" value="ECO:0007669"/>
    <property type="project" value="InterPro"/>
</dbReference>
<dbReference type="PROSITE" id="PS50008">
    <property type="entry name" value="PIPLC_Y_DOMAIN"/>
    <property type="match status" value="1"/>
</dbReference>
<evidence type="ECO:0000259" key="2">
    <source>
        <dbReference type="PROSITE" id="PS50008"/>
    </source>
</evidence>
<evidence type="ECO:0000256" key="1">
    <source>
        <dbReference type="SAM" id="Phobius"/>
    </source>
</evidence>
<dbReference type="GO" id="GO:0035556">
    <property type="term" value="P:intracellular signal transduction"/>
    <property type="evidence" value="ECO:0007669"/>
    <property type="project" value="InterPro"/>
</dbReference>
<name>A0A6C0KES9_9ZZZZ</name>
<dbReference type="SMART" id="SM00148">
    <property type="entry name" value="PLCXc"/>
    <property type="match status" value="1"/>
</dbReference>
<accession>A0A6C0KES9</accession>
<sequence>MSENIASTAMNGIENAKQAFKNMLKDKNKWLMLYLILVVLFILWLLFWYINGKLSLKDTNNSNMMNNLLAISGSRISNINSANPSHKHLLRDYYMASSYNSCCGGNSEKDFVDMFPLQKVIGRGARLLDFEIYSLDGSPVVAAGPEATTNGKFCLKGTYNSLPLKKVMQQVRMRAFSGGNGGAPNPDDPLVLSFRIKTNNGNIYHSMANTMRETFSGMFLPSKYNYEGKHNVSGKDIIANLPILDIKRKIIIVCSDPNFNFRGTPFHEFVNISGRGKSGGGMPFAKTYKNIDIVQTYDSKSLIEENKKFLAITMPDFTKVTSNPPAPIHHKFGCQWVMMNYSVVDANFEYYNNFFGKSGSAFRLKPDHLRYFETVIPEPKKQDPRLSLGPKTASALGGAYKPLV</sequence>
<keyword evidence="1" id="KW-0472">Membrane</keyword>
<dbReference type="AlphaFoldDB" id="A0A6C0KES9"/>
<dbReference type="InterPro" id="IPR001711">
    <property type="entry name" value="PLipase_C_Pinositol-sp_Y"/>
</dbReference>